<dbReference type="AlphaFoldDB" id="A0A3E0GVJ7"/>
<name>A0A3E0GVJ7_9PSEU</name>
<keyword evidence="3" id="KW-1185">Reference proteome</keyword>
<keyword evidence="1" id="KW-0812">Transmembrane</keyword>
<comment type="caution">
    <text evidence="2">The sequence shown here is derived from an EMBL/GenBank/DDBJ whole genome shotgun (WGS) entry which is preliminary data.</text>
</comment>
<accession>A0A3E0GVJ7</accession>
<evidence type="ECO:0000256" key="1">
    <source>
        <dbReference type="SAM" id="Phobius"/>
    </source>
</evidence>
<reference evidence="2 3" key="1">
    <citation type="submission" date="2018-08" db="EMBL/GenBank/DDBJ databases">
        <title>Genomic Encyclopedia of Archaeal and Bacterial Type Strains, Phase II (KMG-II): from individual species to whole genera.</title>
        <authorList>
            <person name="Goeker M."/>
        </authorList>
    </citation>
    <scope>NUCLEOTIDE SEQUENCE [LARGE SCALE GENOMIC DNA]</scope>
    <source>
        <strain evidence="2 3">DSM 45791</strain>
    </source>
</reference>
<dbReference type="EMBL" id="QUNO01000026">
    <property type="protein sequence ID" value="REH28639.1"/>
    <property type="molecule type" value="Genomic_DNA"/>
</dbReference>
<keyword evidence="1" id="KW-1133">Transmembrane helix</keyword>
<evidence type="ECO:0000313" key="3">
    <source>
        <dbReference type="Proteomes" id="UP000256269"/>
    </source>
</evidence>
<gene>
    <name evidence="2" type="ORF">BCF44_12681</name>
</gene>
<organism evidence="2 3">
    <name type="scientific">Kutzneria buriramensis</name>
    <dbReference type="NCBI Taxonomy" id="1045776"/>
    <lineage>
        <taxon>Bacteria</taxon>
        <taxon>Bacillati</taxon>
        <taxon>Actinomycetota</taxon>
        <taxon>Actinomycetes</taxon>
        <taxon>Pseudonocardiales</taxon>
        <taxon>Pseudonocardiaceae</taxon>
        <taxon>Kutzneria</taxon>
    </lineage>
</organism>
<evidence type="ECO:0000313" key="2">
    <source>
        <dbReference type="EMBL" id="REH28639.1"/>
    </source>
</evidence>
<feature type="transmembrane region" description="Helical" evidence="1">
    <location>
        <begin position="36"/>
        <end position="55"/>
    </location>
</feature>
<keyword evidence="1" id="KW-0472">Membrane</keyword>
<dbReference type="RefSeq" id="WP_116181419.1">
    <property type="nucleotide sequence ID" value="NZ_CP144375.1"/>
</dbReference>
<proteinExistence type="predicted"/>
<dbReference type="Proteomes" id="UP000256269">
    <property type="component" value="Unassembled WGS sequence"/>
</dbReference>
<sequence length="72" mass="8111">MPGNLVHRVMETFTLAIWCCGKDALRQLRTEERGSHLVEVALGIGFVLLLGAILWPQLQQLLTTLISKWKVP</sequence>
<protein>
    <submittedName>
        <fullName evidence="2">Uncharacterized protein</fullName>
    </submittedName>
</protein>